<feature type="domain" description="Glycosyl hydrolase family 32 N-terminal" evidence="5">
    <location>
        <begin position="62"/>
        <end position="330"/>
    </location>
</feature>
<dbReference type="SMART" id="SM00640">
    <property type="entry name" value="Glyco_32"/>
    <property type="match status" value="1"/>
</dbReference>
<gene>
    <name evidence="7" type="primary">scrB_1</name>
    <name evidence="7" type="ORF">CLVI_12820</name>
</gene>
<comment type="similarity">
    <text evidence="1">Belongs to the glycosyl hydrolase 32 family.</text>
</comment>
<dbReference type="CDD" id="cd08995">
    <property type="entry name" value="GH32_EcAec43-like"/>
    <property type="match status" value="1"/>
</dbReference>
<dbReference type="GO" id="GO:0005975">
    <property type="term" value="P:carbohydrate metabolic process"/>
    <property type="evidence" value="ECO:0007669"/>
    <property type="project" value="InterPro"/>
</dbReference>
<dbReference type="InterPro" id="IPR032507">
    <property type="entry name" value="BT1760-like_C"/>
</dbReference>
<comment type="caution">
    <text evidence="7">The sequence shown here is derived from an EMBL/GenBank/DDBJ whole genome shotgun (WGS) entry which is preliminary data.</text>
</comment>
<evidence type="ECO:0000256" key="1">
    <source>
        <dbReference type="ARBA" id="ARBA00009902"/>
    </source>
</evidence>
<dbReference type="RefSeq" id="WP_207655335.1">
    <property type="nucleotide sequence ID" value="NZ_PVXQ01000010.1"/>
</dbReference>
<evidence type="ECO:0000259" key="6">
    <source>
        <dbReference type="Pfam" id="PF16346"/>
    </source>
</evidence>
<dbReference type="EMBL" id="PVXQ01000010">
    <property type="protein sequence ID" value="PRR83033.1"/>
    <property type="molecule type" value="Genomic_DNA"/>
</dbReference>
<dbReference type="InterPro" id="IPR001362">
    <property type="entry name" value="Glyco_hydro_32"/>
</dbReference>
<evidence type="ECO:0000256" key="4">
    <source>
        <dbReference type="ARBA" id="ARBA00023295"/>
    </source>
</evidence>
<evidence type="ECO:0000256" key="3">
    <source>
        <dbReference type="ARBA" id="ARBA00022801"/>
    </source>
</evidence>
<dbReference type="PANTHER" id="PTHR43101:SF1">
    <property type="entry name" value="BETA-FRUCTOSIDASE"/>
    <property type="match status" value="1"/>
</dbReference>
<organism evidence="7 8">
    <name type="scientific">Clostridium vincentii</name>
    <dbReference type="NCBI Taxonomy" id="52704"/>
    <lineage>
        <taxon>Bacteria</taxon>
        <taxon>Bacillati</taxon>
        <taxon>Bacillota</taxon>
        <taxon>Clostridia</taxon>
        <taxon>Eubacteriales</taxon>
        <taxon>Clostridiaceae</taxon>
        <taxon>Clostridium</taxon>
    </lineage>
</organism>
<reference evidence="7 8" key="1">
    <citation type="submission" date="2018-03" db="EMBL/GenBank/DDBJ databases">
        <title>Genome sequence of Clostridium vincentii DSM 10228.</title>
        <authorList>
            <person name="Poehlein A."/>
            <person name="Daniel R."/>
        </authorList>
    </citation>
    <scope>NUCLEOTIDE SEQUENCE [LARGE SCALE GENOMIC DNA]</scope>
    <source>
        <strain evidence="7 8">DSM 10228</strain>
    </source>
</reference>
<name>A0A2T0BGR3_9CLOT</name>
<dbReference type="EC" id="3.2.1.26" evidence="2"/>
<sequence>MKIKNTVCILAVTVIISQGILSSNSKVEANVEETSINSAYASPTIFPKSQQSPLSYIGDTMPYYENGKFNIFYLDDIRDSTENGFHPWSLITTENFYDYQNEGVVINHSNNNADQDLALGTGSVIKDKNGLYNAFFTAFNDRRDTGEPYEVIMHATSTDLKNWTKIPEDTFSAAPQYSRNDFRDSYVFYNEEDNKYWMLITTRKDNTGVIARYTSDDLKTWTDQGVLFANDTDNTNLECPQLFKLGDYWYLTFSDQSAQDPFGKRVVHYRIATNPMGPFTKLGFDDSLDGNGLYAGKFENDSNGNVYMFGWNPTKVGYTDSGEYNWGGNLVVHQIKQDADGTLRATPVEKAINAINNYADFTEMNKTQTVIKNNNDYSFTGNGYESVTFGEVNGISKITGKINTKGKNNNFGFMFNVEDNGKAPLNIVFNRQYGRLEFYSASTDESLGAIESTKSLTIGDNATLDFSVVIDDSVAVLYVNNEVAFTTRMYNMQNHKWGIFSMDSDITFSNSVRPAVPIVTINDVANTVTGMATGMEYNLDNAGYVAYVEGVFNAIDFSGDHTLLVRVAAEGINPAGVDITLTFTVPDRANNANLFFDFGVQGNNGWGYGYGTSNLDFADATGYDANSEKYYQPGLDGLEIKSDFVHPAVNKGAVYTWTVGEDGTIDIIGKYTKFTHADVNPTWPDGVKLTIYKNDQKLQEDVVAVSATVDNTKNINIRALNVTKGDKLYFIITANANNAWDAGKLEVSINAV</sequence>
<keyword evidence="4 7" id="KW-0326">Glycosidase</keyword>
<dbReference type="PANTHER" id="PTHR43101">
    <property type="entry name" value="BETA-FRUCTOSIDASE"/>
    <property type="match status" value="1"/>
</dbReference>
<accession>A0A2T0BGR3</accession>
<dbReference type="SUPFAM" id="SSF75005">
    <property type="entry name" value="Arabinanase/levansucrase/invertase"/>
    <property type="match status" value="1"/>
</dbReference>
<evidence type="ECO:0000313" key="7">
    <source>
        <dbReference type="EMBL" id="PRR83033.1"/>
    </source>
</evidence>
<keyword evidence="3 7" id="KW-0378">Hydrolase</keyword>
<dbReference type="Pfam" id="PF00251">
    <property type="entry name" value="Glyco_hydro_32N"/>
    <property type="match status" value="1"/>
</dbReference>
<dbReference type="InterPro" id="IPR013148">
    <property type="entry name" value="Glyco_hydro_32_N"/>
</dbReference>
<evidence type="ECO:0000313" key="8">
    <source>
        <dbReference type="Proteomes" id="UP000239471"/>
    </source>
</evidence>
<dbReference type="AlphaFoldDB" id="A0A2T0BGR3"/>
<dbReference type="GO" id="GO:0004564">
    <property type="term" value="F:beta-fructofuranosidase activity"/>
    <property type="evidence" value="ECO:0007669"/>
    <property type="project" value="UniProtKB-EC"/>
</dbReference>
<dbReference type="Pfam" id="PF16346">
    <property type="entry name" value="GH32_BT1760-like_C"/>
    <property type="match status" value="1"/>
</dbReference>
<dbReference type="Gene3D" id="2.115.10.20">
    <property type="entry name" value="Glycosyl hydrolase domain, family 43"/>
    <property type="match status" value="1"/>
</dbReference>
<protein>
    <recommendedName>
        <fullName evidence="2">beta-fructofuranosidase</fullName>
        <ecNumber evidence="2">3.2.1.26</ecNumber>
    </recommendedName>
</protein>
<keyword evidence="8" id="KW-1185">Reference proteome</keyword>
<evidence type="ECO:0000256" key="2">
    <source>
        <dbReference type="ARBA" id="ARBA00012758"/>
    </source>
</evidence>
<dbReference type="InterPro" id="IPR023296">
    <property type="entry name" value="Glyco_hydro_beta-prop_sf"/>
</dbReference>
<evidence type="ECO:0000259" key="5">
    <source>
        <dbReference type="Pfam" id="PF00251"/>
    </source>
</evidence>
<dbReference type="InterPro" id="IPR051214">
    <property type="entry name" value="GH32_Enzymes"/>
</dbReference>
<feature type="domain" description="BT1760-like C-terminal" evidence="6">
    <location>
        <begin position="360"/>
        <end position="510"/>
    </location>
</feature>
<proteinExistence type="inferred from homology"/>
<dbReference type="Proteomes" id="UP000239471">
    <property type="component" value="Unassembled WGS sequence"/>
</dbReference>